<keyword evidence="6" id="KW-0408">Iron</keyword>
<evidence type="ECO:0000256" key="6">
    <source>
        <dbReference type="ARBA" id="ARBA00023004"/>
    </source>
</evidence>
<keyword evidence="2 11" id="KW-0813">Transport</keyword>
<feature type="signal peptide" evidence="14">
    <location>
        <begin position="1"/>
        <end position="30"/>
    </location>
</feature>
<dbReference type="PANTHER" id="PTHR32552">
    <property type="entry name" value="FERRICHROME IRON RECEPTOR-RELATED"/>
    <property type="match status" value="1"/>
</dbReference>
<evidence type="ECO:0000256" key="9">
    <source>
        <dbReference type="ARBA" id="ARBA00023136"/>
    </source>
</evidence>
<dbReference type="EMBL" id="SHNP01000006">
    <property type="protein sequence ID" value="MCX2975144.1"/>
    <property type="molecule type" value="Genomic_DNA"/>
</dbReference>
<evidence type="ECO:0000256" key="4">
    <source>
        <dbReference type="ARBA" id="ARBA00022496"/>
    </source>
</evidence>
<comment type="similarity">
    <text evidence="11 12">Belongs to the TonB-dependent receptor family.</text>
</comment>
<keyword evidence="10 11" id="KW-0998">Cell outer membrane</keyword>
<evidence type="ECO:0000256" key="11">
    <source>
        <dbReference type="PROSITE-ProRule" id="PRU01360"/>
    </source>
</evidence>
<feature type="region of interest" description="Disordered" evidence="13">
    <location>
        <begin position="284"/>
        <end position="305"/>
    </location>
</feature>
<protein>
    <submittedName>
        <fullName evidence="17">TonB-dependent receptor</fullName>
    </submittedName>
</protein>
<dbReference type="PROSITE" id="PS52016">
    <property type="entry name" value="TONB_DEPENDENT_REC_3"/>
    <property type="match status" value="1"/>
</dbReference>
<evidence type="ECO:0000259" key="16">
    <source>
        <dbReference type="Pfam" id="PF07715"/>
    </source>
</evidence>
<keyword evidence="17" id="KW-0675">Receptor</keyword>
<dbReference type="InterPro" id="IPR012910">
    <property type="entry name" value="Plug_dom"/>
</dbReference>
<evidence type="ECO:0000256" key="14">
    <source>
        <dbReference type="SAM" id="SignalP"/>
    </source>
</evidence>
<feature type="chain" id="PRO_5045053182" evidence="14">
    <location>
        <begin position="31"/>
        <end position="753"/>
    </location>
</feature>
<dbReference type="InterPro" id="IPR039426">
    <property type="entry name" value="TonB-dep_rcpt-like"/>
</dbReference>
<dbReference type="Gene3D" id="2.40.170.20">
    <property type="entry name" value="TonB-dependent receptor, beta-barrel domain"/>
    <property type="match status" value="1"/>
</dbReference>
<feature type="domain" description="TonB-dependent receptor plug" evidence="16">
    <location>
        <begin position="49"/>
        <end position="157"/>
    </location>
</feature>
<keyword evidence="8 12" id="KW-0798">TonB box</keyword>
<evidence type="ECO:0000256" key="8">
    <source>
        <dbReference type="ARBA" id="ARBA00023077"/>
    </source>
</evidence>
<dbReference type="RefSeq" id="WP_279253801.1">
    <property type="nucleotide sequence ID" value="NZ_SHNP01000006.1"/>
</dbReference>
<evidence type="ECO:0000313" key="17">
    <source>
        <dbReference type="EMBL" id="MCX2975144.1"/>
    </source>
</evidence>
<comment type="caution">
    <text evidence="17">The sequence shown here is derived from an EMBL/GenBank/DDBJ whole genome shotgun (WGS) entry which is preliminary data.</text>
</comment>
<keyword evidence="14" id="KW-0732">Signal</keyword>
<keyword evidence="18" id="KW-1185">Reference proteome</keyword>
<dbReference type="InterPro" id="IPR000531">
    <property type="entry name" value="Beta-barrel_TonB"/>
</dbReference>
<dbReference type="InterPro" id="IPR036942">
    <property type="entry name" value="Beta-barrel_TonB_sf"/>
</dbReference>
<keyword evidence="3 11" id="KW-1134">Transmembrane beta strand</keyword>
<proteinExistence type="inferred from homology"/>
<feature type="domain" description="TonB-dependent receptor-like beta-barrel" evidence="15">
    <location>
        <begin position="288"/>
        <end position="711"/>
    </location>
</feature>
<keyword evidence="7" id="KW-0406">Ion transport</keyword>
<evidence type="ECO:0000256" key="7">
    <source>
        <dbReference type="ARBA" id="ARBA00023065"/>
    </source>
</evidence>
<evidence type="ECO:0000256" key="12">
    <source>
        <dbReference type="RuleBase" id="RU003357"/>
    </source>
</evidence>
<accession>A0ABT3SYT1</accession>
<dbReference type="CDD" id="cd01347">
    <property type="entry name" value="ligand_gated_channel"/>
    <property type="match status" value="1"/>
</dbReference>
<keyword evidence="4" id="KW-0410">Iron transport</keyword>
<dbReference type="Pfam" id="PF00593">
    <property type="entry name" value="TonB_dep_Rec_b-barrel"/>
    <property type="match status" value="1"/>
</dbReference>
<evidence type="ECO:0000256" key="2">
    <source>
        <dbReference type="ARBA" id="ARBA00022448"/>
    </source>
</evidence>
<evidence type="ECO:0000256" key="10">
    <source>
        <dbReference type="ARBA" id="ARBA00023237"/>
    </source>
</evidence>
<evidence type="ECO:0000256" key="3">
    <source>
        <dbReference type="ARBA" id="ARBA00022452"/>
    </source>
</evidence>
<comment type="subcellular location">
    <subcellularLocation>
        <location evidence="1 11">Cell outer membrane</location>
        <topology evidence="1 11">Multi-pass membrane protein</topology>
    </subcellularLocation>
</comment>
<name>A0ABT3SYT1_9GAMM</name>
<keyword evidence="5 11" id="KW-0812">Transmembrane</keyword>
<evidence type="ECO:0000256" key="5">
    <source>
        <dbReference type="ARBA" id="ARBA00022692"/>
    </source>
</evidence>
<dbReference type="Proteomes" id="UP001143307">
    <property type="component" value="Unassembled WGS sequence"/>
</dbReference>
<dbReference type="SUPFAM" id="SSF56935">
    <property type="entry name" value="Porins"/>
    <property type="match status" value="1"/>
</dbReference>
<gene>
    <name evidence="17" type="ORF">EYC87_16290</name>
</gene>
<evidence type="ECO:0000256" key="1">
    <source>
        <dbReference type="ARBA" id="ARBA00004571"/>
    </source>
</evidence>
<evidence type="ECO:0000256" key="13">
    <source>
        <dbReference type="SAM" id="MobiDB-lite"/>
    </source>
</evidence>
<dbReference type="Pfam" id="PF07715">
    <property type="entry name" value="Plug"/>
    <property type="match status" value="1"/>
</dbReference>
<dbReference type="PANTHER" id="PTHR32552:SF81">
    <property type="entry name" value="TONB-DEPENDENT OUTER MEMBRANE RECEPTOR"/>
    <property type="match status" value="1"/>
</dbReference>
<reference evidence="17" key="1">
    <citation type="submission" date="2019-02" db="EMBL/GenBank/DDBJ databases">
        <authorList>
            <person name="Li S.-H."/>
        </authorList>
    </citation>
    <scope>NUCLEOTIDE SEQUENCE</scope>
    <source>
        <strain evidence="17">IMCC8485</strain>
    </source>
</reference>
<evidence type="ECO:0000313" key="18">
    <source>
        <dbReference type="Proteomes" id="UP001143307"/>
    </source>
</evidence>
<evidence type="ECO:0000259" key="15">
    <source>
        <dbReference type="Pfam" id="PF00593"/>
    </source>
</evidence>
<keyword evidence="9 11" id="KW-0472">Membrane</keyword>
<organism evidence="17 18">
    <name type="scientific">Candidatus Seongchinamella marina</name>
    <dbReference type="NCBI Taxonomy" id="2518990"/>
    <lineage>
        <taxon>Bacteria</taxon>
        <taxon>Pseudomonadati</taxon>
        <taxon>Pseudomonadota</taxon>
        <taxon>Gammaproteobacteria</taxon>
        <taxon>Cellvibrionales</taxon>
        <taxon>Halieaceae</taxon>
        <taxon>Seongchinamella</taxon>
    </lineage>
</organism>
<sequence>MKGLLRSALLHTTITGFALFSLLATGIASAQTRTLEEVVVTAQKRAQSVQDIPLAVSAISAETIAKLGIVDTTELVRLTPSLTVAQGDNKQNSSFRLRGIGTDVFSIGVEQSVAFIVDDVAAVQAGQAISNLVDIERIEILRGPQSTLFGKSASAGVVNIVTKAPTETFEGSVELTATDDDEYKVLAAISGPISDNLGYRLTGHWSDREGYINNLSIGEDVNDSESKGLRGKLQWSASETVEADFSAYWSKEETTCCALTWLDLDPDAKVFGIVPGEIAEGITPSDENYDFRSEDGPVDSSENSGANVRVNIDLNDFILTSITAYDNWEYANDGDVDFSNVDVFGFFTGGAVQGGFFSESNTETDFISQEFRLQSPSFDNYDYLIGAYYAKAETDRSFLRNPGLPIIPSDWSGVSETESYALFGQFTWRFTEATSVTGGLRFNNEDISVDYLDQINSLDQTVSGDDSDSEVLGSLSLQHFSSDEVMFYARYAQGYKGQAYDITSGFTQVKADNPVAPETSDSYEIGVKSTLWDQRLLLNATAFYTKYEDYQAQSTAVTSDGELVININNVGELETQGIELESKVLLGDSLTLAFNTSYIDAVVKSFEGANCFPGQTEAEGCSGGTQDIVDGELPNAPEWKYSIIADYSNDLGDMSFYGFINFSYTWQDDLNFSLNQNPLTKHDSYGVANLNLGINEKASDRYRVTLFVNNLTDENYRSGIGDLRQLYGGATSLTNIFGRGSQRYAGVRLKFNF</sequence>